<dbReference type="PANTHER" id="PTHR35726">
    <property type="entry name" value="GLUTAMIC ACID-RICH PROTEIN-LIKE"/>
    <property type="match status" value="1"/>
</dbReference>
<protein>
    <submittedName>
        <fullName evidence="1">Uncharacterized protein</fullName>
    </submittedName>
</protein>
<dbReference type="PANTHER" id="PTHR35726:SF4">
    <property type="entry name" value="GLUTAMIC ACID-RICH PROTEIN-LIKE"/>
    <property type="match status" value="1"/>
</dbReference>
<reference evidence="1" key="1">
    <citation type="submission" date="2023-05" db="EMBL/GenBank/DDBJ databases">
        <title>Nepenthes gracilis genome sequencing.</title>
        <authorList>
            <person name="Fukushima K."/>
        </authorList>
    </citation>
    <scope>NUCLEOTIDE SEQUENCE</scope>
    <source>
        <strain evidence="1">SING2019-196</strain>
    </source>
</reference>
<gene>
    <name evidence="1" type="ORF">Nepgr_022325</name>
</gene>
<proteinExistence type="predicted"/>
<keyword evidence="2" id="KW-1185">Reference proteome</keyword>
<dbReference type="EMBL" id="BSYO01000022">
    <property type="protein sequence ID" value="GMH20484.1"/>
    <property type="molecule type" value="Genomic_DNA"/>
</dbReference>
<comment type="caution">
    <text evidence="1">The sequence shown here is derived from an EMBL/GenBank/DDBJ whole genome shotgun (WGS) entry which is preliminary data.</text>
</comment>
<dbReference type="Proteomes" id="UP001279734">
    <property type="component" value="Unassembled WGS sequence"/>
</dbReference>
<organism evidence="1 2">
    <name type="scientific">Nepenthes gracilis</name>
    <name type="common">Slender pitcher plant</name>
    <dbReference type="NCBI Taxonomy" id="150966"/>
    <lineage>
        <taxon>Eukaryota</taxon>
        <taxon>Viridiplantae</taxon>
        <taxon>Streptophyta</taxon>
        <taxon>Embryophyta</taxon>
        <taxon>Tracheophyta</taxon>
        <taxon>Spermatophyta</taxon>
        <taxon>Magnoliopsida</taxon>
        <taxon>eudicotyledons</taxon>
        <taxon>Gunneridae</taxon>
        <taxon>Pentapetalae</taxon>
        <taxon>Caryophyllales</taxon>
        <taxon>Nepenthaceae</taxon>
        <taxon>Nepenthes</taxon>
    </lineage>
</organism>
<dbReference type="AlphaFoldDB" id="A0AAD3T0I8"/>
<sequence>MDHQKILVDLSPFFIFESVGDSDAAFDPKTEMHVDDDYDAESCSSDAWNDRSHAYVEVEVACDGGQVGGHADDDCDGDDDGDGCDGIRRTGKVDEMTMAGDDETSEVTSTASNRCWRKNSFDSNKKKMMTEVERSRLFWETCLAS</sequence>
<evidence type="ECO:0000313" key="2">
    <source>
        <dbReference type="Proteomes" id="UP001279734"/>
    </source>
</evidence>
<evidence type="ECO:0000313" key="1">
    <source>
        <dbReference type="EMBL" id="GMH20484.1"/>
    </source>
</evidence>
<name>A0AAD3T0I8_NEPGR</name>
<accession>A0AAD3T0I8</accession>